<protein>
    <submittedName>
        <fullName evidence="2">Uncharacterized protein</fullName>
    </submittedName>
</protein>
<evidence type="ECO:0000313" key="3">
    <source>
        <dbReference type="Proteomes" id="UP000053789"/>
    </source>
</evidence>
<feature type="compositionally biased region" description="Basic and acidic residues" evidence="1">
    <location>
        <begin position="59"/>
        <end position="72"/>
    </location>
</feature>
<dbReference type="EMBL" id="KN846982">
    <property type="protein sequence ID" value="KIW97377.1"/>
    <property type="molecule type" value="Genomic_DNA"/>
</dbReference>
<proteinExistence type="predicted"/>
<feature type="region of interest" description="Disordered" evidence="1">
    <location>
        <begin position="47"/>
        <end position="75"/>
    </location>
</feature>
<evidence type="ECO:0000313" key="2">
    <source>
        <dbReference type="EMBL" id="KIW97377.1"/>
    </source>
</evidence>
<gene>
    <name evidence="2" type="ORF">Z519_02769</name>
</gene>
<dbReference type="AlphaFoldDB" id="A0A0D2GG85"/>
<accession>A0A0D2GG85</accession>
<dbReference type="Proteomes" id="UP000053789">
    <property type="component" value="Unassembled WGS sequence"/>
</dbReference>
<dbReference type="RefSeq" id="XP_016624046.1">
    <property type="nucleotide sequence ID" value="XM_016760525.1"/>
</dbReference>
<sequence length="210" mass="23058">MAYSGPYLCSVEYSLYVKLTQPGRASISLNRGLNAVKKVTAHAFSDGPHFLDTAGSGPEPRRGANPSHDEHAFPPPAKLITSSFKLPLVPHTIHHSGPGADFSTYNIARSHSLDAQFEMQYGEKRSKFRLRKIPAPDPVPACYCAEEEDHHHNDLRPGGRRLNQIACTSDHDGGGDQDDVWIIPPPSEFDLNDDEIVANALIAEPLPQYP</sequence>
<dbReference type="GeneID" id="27695697"/>
<dbReference type="HOGENOM" id="CLU_1309979_0_0_1"/>
<keyword evidence="3" id="KW-1185">Reference proteome</keyword>
<reference evidence="2" key="1">
    <citation type="submission" date="2015-01" db="EMBL/GenBank/DDBJ databases">
        <title>The Genome Sequence of Cladophialophora bantiana CBS 173.52.</title>
        <authorList>
            <consortium name="The Broad Institute Genomics Platform"/>
            <person name="Cuomo C."/>
            <person name="de Hoog S."/>
            <person name="Gorbushina A."/>
            <person name="Stielow B."/>
            <person name="Teixiera M."/>
            <person name="Abouelleil A."/>
            <person name="Chapman S.B."/>
            <person name="Priest M."/>
            <person name="Young S.K."/>
            <person name="Wortman J."/>
            <person name="Nusbaum C."/>
            <person name="Birren B."/>
        </authorList>
    </citation>
    <scope>NUCLEOTIDE SEQUENCE [LARGE SCALE GENOMIC DNA]</scope>
    <source>
        <strain evidence="2">CBS 173.52</strain>
    </source>
</reference>
<evidence type="ECO:0000256" key="1">
    <source>
        <dbReference type="SAM" id="MobiDB-lite"/>
    </source>
</evidence>
<organism evidence="2 3">
    <name type="scientific">Cladophialophora bantiana (strain ATCC 10958 / CBS 173.52 / CDC B-1940 / NIH 8579)</name>
    <name type="common">Xylohypha bantiana</name>
    <dbReference type="NCBI Taxonomy" id="1442370"/>
    <lineage>
        <taxon>Eukaryota</taxon>
        <taxon>Fungi</taxon>
        <taxon>Dikarya</taxon>
        <taxon>Ascomycota</taxon>
        <taxon>Pezizomycotina</taxon>
        <taxon>Eurotiomycetes</taxon>
        <taxon>Chaetothyriomycetidae</taxon>
        <taxon>Chaetothyriales</taxon>
        <taxon>Herpotrichiellaceae</taxon>
        <taxon>Cladophialophora</taxon>
    </lineage>
</organism>
<name>A0A0D2GG85_CLAB1</name>